<evidence type="ECO:0000256" key="2">
    <source>
        <dbReference type="ARBA" id="ARBA00007310"/>
    </source>
</evidence>
<feature type="compositionally biased region" description="Low complexity" evidence="11">
    <location>
        <begin position="306"/>
        <end position="363"/>
    </location>
</feature>
<feature type="compositionally biased region" description="Basic and acidic residues" evidence="11">
    <location>
        <begin position="814"/>
        <end position="823"/>
    </location>
</feature>
<feature type="binding site" evidence="9">
    <location>
        <begin position="452"/>
        <end position="459"/>
    </location>
    <ligand>
        <name>ATP</name>
        <dbReference type="ChEBI" id="CHEBI:30616"/>
    </ligand>
</feature>
<evidence type="ECO:0000256" key="6">
    <source>
        <dbReference type="ARBA" id="ARBA00022946"/>
    </source>
</evidence>
<dbReference type="SUPFAM" id="SSF52540">
    <property type="entry name" value="P-loop containing nucleoside triphosphate hydrolases"/>
    <property type="match status" value="1"/>
</dbReference>
<keyword evidence="6" id="KW-0809">Transit peptide</keyword>
<dbReference type="GO" id="GO:0005874">
    <property type="term" value="C:microtubule"/>
    <property type="evidence" value="ECO:0007669"/>
    <property type="project" value="UniProtKB-KW"/>
</dbReference>
<feature type="region of interest" description="Disordered" evidence="11">
    <location>
        <begin position="1020"/>
        <end position="1052"/>
    </location>
</feature>
<dbReference type="CDD" id="cd01374">
    <property type="entry name" value="KISc_CENP_E"/>
    <property type="match status" value="1"/>
</dbReference>
<dbReference type="InterPro" id="IPR027640">
    <property type="entry name" value="Kinesin-like_fam"/>
</dbReference>
<keyword evidence="3" id="KW-0493">Microtubule</keyword>
<dbReference type="PANTHER" id="PTHR47968:SF33">
    <property type="entry name" value="KINESIN-LIKE PROTEIN KIN-7C, MITOCHONDRIAL ISOFORM X1"/>
    <property type="match status" value="1"/>
</dbReference>
<organism evidence="14 15">
    <name type="scientific">Arabidopsis arenosa</name>
    <name type="common">Sand rock-cress</name>
    <name type="synonym">Cardaminopsis arenosa</name>
    <dbReference type="NCBI Taxonomy" id="38785"/>
    <lineage>
        <taxon>Eukaryota</taxon>
        <taxon>Viridiplantae</taxon>
        <taxon>Streptophyta</taxon>
        <taxon>Embryophyta</taxon>
        <taxon>Tracheophyta</taxon>
        <taxon>Spermatophyta</taxon>
        <taxon>Magnoliopsida</taxon>
        <taxon>eudicotyledons</taxon>
        <taxon>Gunneridae</taxon>
        <taxon>Pentapetalae</taxon>
        <taxon>rosids</taxon>
        <taxon>malvids</taxon>
        <taxon>Brassicales</taxon>
        <taxon>Brassicaceae</taxon>
        <taxon>Camelineae</taxon>
        <taxon>Arabidopsis</taxon>
    </lineage>
</organism>
<protein>
    <recommendedName>
        <fullName evidence="13">Kinesin motor domain-containing protein</fullName>
    </recommendedName>
</protein>
<dbReference type="SMART" id="SM00129">
    <property type="entry name" value="KISc"/>
    <property type="match status" value="1"/>
</dbReference>
<evidence type="ECO:0000256" key="5">
    <source>
        <dbReference type="ARBA" id="ARBA00022840"/>
    </source>
</evidence>
<feature type="coiled-coil region" evidence="10">
    <location>
        <begin position="986"/>
        <end position="1020"/>
    </location>
</feature>
<dbReference type="PROSITE" id="PS00411">
    <property type="entry name" value="KINESIN_MOTOR_1"/>
    <property type="match status" value="1"/>
</dbReference>
<evidence type="ECO:0000313" key="14">
    <source>
        <dbReference type="EMBL" id="CAE5958189.1"/>
    </source>
</evidence>
<keyword evidence="12" id="KW-1133">Transmembrane helix</keyword>
<feature type="compositionally biased region" description="Low complexity" evidence="11">
    <location>
        <begin position="866"/>
        <end position="876"/>
    </location>
</feature>
<dbReference type="InterPro" id="IPR027417">
    <property type="entry name" value="P-loop_NTPase"/>
</dbReference>
<evidence type="ECO:0000313" key="15">
    <source>
        <dbReference type="Proteomes" id="UP000682877"/>
    </source>
</evidence>
<evidence type="ECO:0000256" key="4">
    <source>
        <dbReference type="ARBA" id="ARBA00022741"/>
    </source>
</evidence>
<dbReference type="FunFam" id="3.40.850.10:FF:000014">
    <property type="entry name" value="Kinesin-like protein KIN-7G"/>
    <property type="match status" value="1"/>
</dbReference>
<feature type="region of interest" description="Disordered" evidence="11">
    <location>
        <begin position="173"/>
        <end position="196"/>
    </location>
</feature>
<feature type="coiled-coil region" evidence="10">
    <location>
        <begin position="693"/>
        <end position="765"/>
    </location>
</feature>
<feature type="region of interest" description="Disordered" evidence="11">
    <location>
        <begin position="294"/>
        <end position="363"/>
    </location>
</feature>
<dbReference type="GO" id="GO:0003777">
    <property type="term" value="F:microtubule motor activity"/>
    <property type="evidence" value="ECO:0007669"/>
    <property type="project" value="InterPro"/>
</dbReference>
<comment type="pathway">
    <text evidence="1">Protein modification; protein ubiquitination.</text>
</comment>
<keyword evidence="5 9" id="KW-0067">ATP-binding</keyword>
<dbReference type="GO" id="GO:0005524">
    <property type="term" value="F:ATP binding"/>
    <property type="evidence" value="ECO:0007669"/>
    <property type="project" value="UniProtKB-UniRule"/>
</dbReference>
<evidence type="ECO:0000256" key="3">
    <source>
        <dbReference type="ARBA" id="ARBA00022701"/>
    </source>
</evidence>
<dbReference type="EMBL" id="LR999451">
    <property type="protein sequence ID" value="CAE5958189.1"/>
    <property type="molecule type" value="Genomic_DNA"/>
</dbReference>
<feature type="region of interest" description="Disordered" evidence="11">
    <location>
        <begin position="799"/>
        <end position="887"/>
    </location>
</feature>
<sequence length="1145" mass="127684">MGNVLDSFFTGFSHSIGNFFGSPLDFLSGKSCSSVCPSPWDFICYVENFCVANLAKAALILILSYFFLFFIYMLYKVGFWHCIIHGFCRLLWVLVSCWFYMISYCCSFFCYDLLHYKRRRRRRHHRYIEDDYDDNSDNDGDDDGDNGSFTYHRSRRECRREERLRKSLRPRSHRVRVGVRKDHRSDSGLSQHADGGSPIHGVRVVLNHTIHSLEVISNDNKSFKVPKIPGKKVIPIPNVNGEVLGKILKLCADHEKGNVGKILPNKDMLRATDYLAIDWLLELLVEAFANSMEGKTVDKKNSSQKSSTISPARPRRSPASIPMKRPETPSSSHFSASPATSSSPLLRSSPSPSTSSAAASGTAVASTKLKENITVTIRFRPLSPREVNNGDEIAWYADGDYTIRNEYNPALCYGFDRVFGPPTTTRRVYDIAAQQVVSGAMSGINGTVFAYGVTSSGKTHTMHGEQRSPGIIPLAVKDVFSIIQETPEREFLLRVSYLEIYNEVINDLLDPTGQNLRIREDAQGTYVEGIKDEVVLSPAHALSLIASGEEHRHVGSNNVNLFSSRSHTMFTLTIESSPHGKGDDGEDVSLSQLHLIDLAGSESSKTEITGQRRKEGSSINKSLLTLGTVISKLTDTKAAHIPYRDSKLTRLLQSTLSGHGRVSLICTITPASSTSEETHNTLKFAQRCKHVEIKASRNKIMDEKSLIKKYQKEISCLQEELTQLRRGNQEDLADRKLQVKLHSRLEEDEEAKAALMGRIQRLTKLILVSTKSSLQAASVKPDHIWRQAFGEDELAYLPDRRRENMTDDGAESTVSEHLKEPRDGNSSLDEMTKDRKKNKTRGMLGWLKLKKSDGVAGTLPTDGNQSQASGSPSSSSKCTQTKTTRRENAAAIKSFPEKTVAGDLFSATVGPGDSSPIGTTIADQMDLLHEQTKILVGEVALHTSSLNRLSEQAARNPEDFHIRVLSKLTMQLNEKIFEHEIKSADNRILQEQLQMTKSENAEMQETIILLRQQLDSLAERQSTQQIAGDESSGKNTHNRNCEESEIYSGAGTPTSVMSLNRVFAQEETKEINNETALNSQALEIENLKKEKLRLIEEKDELGKLNKKLTEEASYAKELASAAAVELQNLAEEVTRLCNENAKLSK</sequence>
<evidence type="ECO:0000256" key="10">
    <source>
        <dbReference type="SAM" id="Coils"/>
    </source>
</evidence>
<evidence type="ECO:0000256" key="9">
    <source>
        <dbReference type="PROSITE-ProRule" id="PRU00283"/>
    </source>
</evidence>
<feature type="transmembrane region" description="Helical" evidence="12">
    <location>
        <begin position="57"/>
        <end position="75"/>
    </location>
</feature>
<dbReference type="GO" id="GO:0008017">
    <property type="term" value="F:microtubule binding"/>
    <property type="evidence" value="ECO:0007669"/>
    <property type="project" value="InterPro"/>
</dbReference>
<feature type="coiled-coil region" evidence="10">
    <location>
        <begin position="1077"/>
        <end position="1139"/>
    </location>
</feature>
<evidence type="ECO:0000256" key="12">
    <source>
        <dbReference type="SAM" id="Phobius"/>
    </source>
</evidence>
<dbReference type="PRINTS" id="PR00380">
    <property type="entry name" value="KINESINHEAVY"/>
</dbReference>
<keyword evidence="7 10" id="KW-0175">Coiled coil</keyword>
<evidence type="ECO:0000256" key="11">
    <source>
        <dbReference type="SAM" id="MobiDB-lite"/>
    </source>
</evidence>
<dbReference type="AlphaFoldDB" id="A0A8S1ZNY5"/>
<dbReference type="InterPro" id="IPR011333">
    <property type="entry name" value="SKP1/BTB/POZ_sf"/>
</dbReference>
<dbReference type="Proteomes" id="UP000682877">
    <property type="component" value="Chromosome 1"/>
</dbReference>
<evidence type="ECO:0000256" key="8">
    <source>
        <dbReference type="ARBA" id="ARBA00023175"/>
    </source>
</evidence>
<gene>
    <name evidence="14" type="ORF">AARE701A_LOCUS1813</name>
</gene>
<keyword evidence="15" id="KW-1185">Reference proteome</keyword>
<name>A0A8S1ZNY5_ARAAE</name>
<dbReference type="GO" id="GO:0007018">
    <property type="term" value="P:microtubule-based movement"/>
    <property type="evidence" value="ECO:0007669"/>
    <property type="project" value="InterPro"/>
</dbReference>
<dbReference type="InterPro" id="IPR036961">
    <property type="entry name" value="Kinesin_motor_dom_sf"/>
</dbReference>
<keyword evidence="12" id="KW-0812">Transmembrane</keyword>
<dbReference type="InterPro" id="IPR001752">
    <property type="entry name" value="Kinesin_motor_dom"/>
</dbReference>
<reference evidence="14" key="1">
    <citation type="submission" date="2021-01" db="EMBL/GenBank/DDBJ databases">
        <authorList>
            <person name="Bezrukov I."/>
        </authorList>
    </citation>
    <scope>NUCLEOTIDE SEQUENCE</scope>
</reference>
<evidence type="ECO:0000256" key="7">
    <source>
        <dbReference type="ARBA" id="ARBA00023054"/>
    </source>
</evidence>
<accession>A0A8S1ZNY5</accession>
<evidence type="ECO:0000256" key="1">
    <source>
        <dbReference type="ARBA" id="ARBA00004906"/>
    </source>
</evidence>
<keyword evidence="8 9" id="KW-0505">Motor protein</keyword>
<dbReference type="PANTHER" id="PTHR47968">
    <property type="entry name" value="CENTROMERE PROTEIN E"/>
    <property type="match status" value="1"/>
</dbReference>
<feature type="domain" description="Kinesin motor" evidence="13">
    <location>
        <begin position="372"/>
        <end position="691"/>
    </location>
</feature>
<dbReference type="Gene3D" id="3.30.710.10">
    <property type="entry name" value="Potassium Channel Kv1.1, Chain A"/>
    <property type="match status" value="1"/>
</dbReference>
<dbReference type="Pfam" id="PF00225">
    <property type="entry name" value="Kinesin"/>
    <property type="match status" value="1"/>
</dbReference>
<dbReference type="InterPro" id="IPR019821">
    <property type="entry name" value="Kinesin_motor_CS"/>
</dbReference>
<keyword evidence="12" id="KW-0472">Membrane</keyword>
<feature type="transmembrane region" description="Helical" evidence="12">
    <location>
        <begin position="90"/>
        <end position="114"/>
    </location>
</feature>
<keyword evidence="4 9" id="KW-0547">Nucleotide-binding</keyword>
<comment type="similarity">
    <text evidence="2">Belongs to the TRAFAC class myosin-kinesin ATPase superfamily. Kinesin family. KIN-7 subfamily.</text>
</comment>
<evidence type="ECO:0000259" key="13">
    <source>
        <dbReference type="PROSITE" id="PS50067"/>
    </source>
</evidence>
<proteinExistence type="inferred from homology"/>
<dbReference type="PROSITE" id="PS50067">
    <property type="entry name" value="KINESIN_MOTOR_2"/>
    <property type="match status" value="1"/>
</dbReference>
<dbReference type="Gene3D" id="3.40.850.10">
    <property type="entry name" value="Kinesin motor domain"/>
    <property type="match status" value="1"/>
</dbReference>